<proteinExistence type="predicted"/>
<evidence type="ECO:0000313" key="2">
    <source>
        <dbReference type="EMBL" id="MBX32921.1"/>
    </source>
</evidence>
<dbReference type="EMBL" id="GGEC01052437">
    <property type="protein sequence ID" value="MBX32921.1"/>
    <property type="molecule type" value="Transcribed_RNA"/>
</dbReference>
<name>A0A2P2MRU9_RHIMU</name>
<reference evidence="2" key="1">
    <citation type="submission" date="2018-02" db="EMBL/GenBank/DDBJ databases">
        <title>Rhizophora mucronata_Transcriptome.</title>
        <authorList>
            <person name="Meera S.P."/>
            <person name="Sreeshan A."/>
            <person name="Augustine A."/>
        </authorList>
    </citation>
    <scope>NUCLEOTIDE SEQUENCE</scope>
    <source>
        <tissue evidence="2">Leaf</tissue>
    </source>
</reference>
<evidence type="ECO:0000256" key="1">
    <source>
        <dbReference type="SAM" id="MobiDB-lite"/>
    </source>
</evidence>
<accession>A0A2P2MRU9</accession>
<feature type="region of interest" description="Disordered" evidence="1">
    <location>
        <begin position="29"/>
        <end position="52"/>
    </location>
</feature>
<organism evidence="2">
    <name type="scientific">Rhizophora mucronata</name>
    <name type="common">Asiatic mangrove</name>
    <dbReference type="NCBI Taxonomy" id="61149"/>
    <lineage>
        <taxon>Eukaryota</taxon>
        <taxon>Viridiplantae</taxon>
        <taxon>Streptophyta</taxon>
        <taxon>Embryophyta</taxon>
        <taxon>Tracheophyta</taxon>
        <taxon>Spermatophyta</taxon>
        <taxon>Magnoliopsida</taxon>
        <taxon>eudicotyledons</taxon>
        <taxon>Gunneridae</taxon>
        <taxon>Pentapetalae</taxon>
        <taxon>rosids</taxon>
        <taxon>fabids</taxon>
        <taxon>Malpighiales</taxon>
        <taxon>Rhizophoraceae</taxon>
        <taxon>Rhizophora</taxon>
    </lineage>
</organism>
<protein>
    <submittedName>
        <fullName evidence="2">Uncharacterized protein</fullName>
    </submittedName>
</protein>
<dbReference type="AlphaFoldDB" id="A0A2P2MRU9"/>
<sequence>MKVMMMSRSMEKNVRGEMMMTIGRDHENEVLAGQKEKGMTKTAQEEKLVRMT</sequence>